<proteinExistence type="predicted"/>
<organism evidence="1">
    <name type="scientific">plant metagenome</name>
    <dbReference type="NCBI Taxonomy" id="1297885"/>
    <lineage>
        <taxon>unclassified sequences</taxon>
        <taxon>metagenomes</taxon>
        <taxon>organismal metagenomes</taxon>
    </lineage>
</organism>
<sequence>MAADKMMGLGNFVFGLTTASYSELKRRTDWRHASNSRMGARPARQYVGPGEDTITLSGVLLPQIAGKADAMEMLRRMGNTGQAYALVDGAGNVYGAYIIESMDEGQSQFLANGTPQRYEFTLTLQCVDDQADRTEMAELDVPGTQPEAADDWAVA</sequence>
<accession>A0A484QRP4</accession>
<dbReference type="InterPro" id="IPR009734">
    <property type="entry name" value="Myoviridae_GpU"/>
</dbReference>
<dbReference type="AlphaFoldDB" id="A0A484QRP4"/>
<dbReference type="EMBL" id="CAADIA010000013">
    <property type="protein sequence ID" value="VFR39669.1"/>
    <property type="molecule type" value="Genomic_DNA"/>
</dbReference>
<evidence type="ECO:0000313" key="2">
    <source>
        <dbReference type="EMBL" id="VFR58412.1"/>
    </source>
</evidence>
<reference evidence="1" key="1">
    <citation type="submission" date="2019-03" db="EMBL/GenBank/DDBJ databases">
        <authorList>
            <person name="Danneels B."/>
        </authorList>
    </citation>
    <scope>NUCLEOTIDE SEQUENCE</scope>
</reference>
<dbReference type="EMBL" id="CAADIF010000002">
    <property type="protein sequence ID" value="VFR58412.1"/>
    <property type="molecule type" value="Genomic_DNA"/>
</dbReference>
<dbReference type="InterPro" id="IPR016912">
    <property type="entry name" value="Phage_P2_GpU"/>
</dbReference>
<protein>
    <submittedName>
        <fullName evidence="1">Phage tail protein</fullName>
    </submittedName>
</protein>
<name>A0A484QRP4_9ZZZZ</name>
<gene>
    <name evidence="1" type="ORF">ANK1_2807</name>
    <name evidence="2" type="ORF">ANK2_2808</name>
</gene>
<dbReference type="Pfam" id="PF06995">
    <property type="entry name" value="Phage_P2_GpU"/>
    <property type="match status" value="1"/>
</dbReference>
<evidence type="ECO:0000313" key="1">
    <source>
        <dbReference type="EMBL" id="VFR39669.1"/>
    </source>
</evidence>
<dbReference type="PIRSF" id="PIRSF029208">
    <property type="entry name" value="Phage_tail_GPU"/>
    <property type="match status" value="1"/>
</dbReference>